<dbReference type="AlphaFoldDB" id="A0A9J5YLG2"/>
<sequence>MVKTLKTNHNCEDAFINPRACISTLAQYLKSKLQNNPQVALQKLQGSFLDDFNKIEAYANELRIHNFDSDIFVEEEQEATLKKKRAELRKNLKKNKKLHSL</sequence>
<evidence type="ECO:0000313" key="1">
    <source>
        <dbReference type="EMBL" id="KAG5601603.1"/>
    </source>
</evidence>
<dbReference type="EMBL" id="JACXVP010000006">
    <property type="protein sequence ID" value="KAG5601603.1"/>
    <property type="molecule type" value="Genomic_DNA"/>
</dbReference>
<dbReference type="OrthoDB" id="10693506at2759"/>
<name>A0A9J5YLG2_SOLCO</name>
<comment type="caution">
    <text evidence="1">The sequence shown here is derived from an EMBL/GenBank/DDBJ whole genome shotgun (WGS) entry which is preliminary data.</text>
</comment>
<reference evidence="1 2" key="1">
    <citation type="submission" date="2020-09" db="EMBL/GenBank/DDBJ databases">
        <title>De no assembly of potato wild relative species, Solanum commersonii.</title>
        <authorList>
            <person name="Cho K."/>
        </authorList>
    </citation>
    <scope>NUCLEOTIDE SEQUENCE [LARGE SCALE GENOMIC DNA]</scope>
    <source>
        <strain evidence="1">LZ3.2</strain>
        <tissue evidence="1">Leaf</tissue>
    </source>
</reference>
<evidence type="ECO:0000313" key="2">
    <source>
        <dbReference type="Proteomes" id="UP000824120"/>
    </source>
</evidence>
<accession>A0A9J5YLG2</accession>
<protein>
    <submittedName>
        <fullName evidence="1">Uncharacterized protein</fullName>
    </submittedName>
</protein>
<keyword evidence="2" id="KW-1185">Reference proteome</keyword>
<dbReference type="Proteomes" id="UP000824120">
    <property type="component" value="Chromosome 6"/>
</dbReference>
<proteinExistence type="predicted"/>
<organism evidence="1 2">
    <name type="scientific">Solanum commersonii</name>
    <name type="common">Commerson's wild potato</name>
    <name type="synonym">Commerson's nightshade</name>
    <dbReference type="NCBI Taxonomy" id="4109"/>
    <lineage>
        <taxon>Eukaryota</taxon>
        <taxon>Viridiplantae</taxon>
        <taxon>Streptophyta</taxon>
        <taxon>Embryophyta</taxon>
        <taxon>Tracheophyta</taxon>
        <taxon>Spermatophyta</taxon>
        <taxon>Magnoliopsida</taxon>
        <taxon>eudicotyledons</taxon>
        <taxon>Gunneridae</taxon>
        <taxon>Pentapetalae</taxon>
        <taxon>asterids</taxon>
        <taxon>lamiids</taxon>
        <taxon>Solanales</taxon>
        <taxon>Solanaceae</taxon>
        <taxon>Solanoideae</taxon>
        <taxon>Solaneae</taxon>
        <taxon>Solanum</taxon>
    </lineage>
</organism>
<gene>
    <name evidence="1" type="ORF">H5410_032973</name>
</gene>